<organism evidence="2 3">
    <name type="scientific">Perkinsus chesapeaki</name>
    <name type="common">Clam parasite</name>
    <name type="synonym">Perkinsus andrewsi</name>
    <dbReference type="NCBI Taxonomy" id="330153"/>
    <lineage>
        <taxon>Eukaryota</taxon>
        <taxon>Sar</taxon>
        <taxon>Alveolata</taxon>
        <taxon>Perkinsozoa</taxon>
        <taxon>Perkinsea</taxon>
        <taxon>Perkinsida</taxon>
        <taxon>Perkinsidae</taxon>
        <taxon>Perkinsus</taxon>
    </lineage>
</organism>
<feature type="compositionally biased region" description="Basic residues" evidence="1">
    <location>
        <begin position="29"/>
        <end position="39"/>
    </location>
</feature>
<dbReference type="InterPro" id="IPR016024">
    <property type="entry name" value="ARM-type_fold"/>
</dbReference>
<dbReference type="InterPro" id="IPR011989">
    <property type="entry name" value="ARM-like"/>
</dbReference>
<evidence type="ECO:0000256" key="1">
    <source>
        <dbReference type="SAM" id="MobiDB-lite"/>
    </source>
</evidence>
<dbReference type="Proteomes" id="UP000591131">
    <property type="component" value="Unassembled WGS sequence"/>
</dbReference>
<keyword evidence="3" id="KW-1185">Reference proteome</keyword>
<comment type="caution">
    <text evidence="2">The sequence shown here is derived from an EMBL/GenBank/DDBJ whole genome shotgun (WGS) entry which is preliminary data.</text>
</comment>
<dbReference type="EMBL" id="JAAPAO010000842">
    <property type="protein sequence ID" value="KAF4653207.1"/>
    <property type="molecule type" value="Genomic_DNA"/>
</dbReference>
<evidence type="ECO:0000313" key="2">
    <source>
        <dbReference type="EMBL" id="KAF4653207.1"/>
    </source>
</evidence>
<feature type="region of interest" description="Disordered" evidence="1">
    <location>
        <begin position="1"/>
        <end position="47"/>
    </location>
</feature>
<protein>
    <submittedName>
        <fullName evidence="2">Uncharacterized protein</fullName>
    </submittedName>
</protein>
<proteinExistence type="predicted"/>
<dbReference type="SUPFAM" id="SSF48371">
    <property type="entry name" value="ARM repeat"/>
    <property type="match status" value="3"/>
</dbReference>
<dbReference type="OrthoDB" id="10670976at2759"/>
<reference evidence="2 3" key="1">
    <citation type="submission" date="2020-04" db="EMBL/GenBank/DDBJ databases">
        <title>Perkinsus chesapeaki whole genome sequence.</title>
        <authorList>
            <person name="Bogema D.R."/>
        </authorList>
    </citation>
    <scope>NUCLEOTIDE SEQUENCE [LARGE SCALE GENOMIC DNA]</scope>
    <source>
        <strain evidence="2">ATCC PRA-425</strain>
    </source>
</reference>
<accession>A0A7J6L233</accession>
<dbReference type="Gene3D" id="1.25.10.10">
    <property type="entry name" value="Leucine-rich Repeat Variant"/>
    <property type="match status" value="4"/>
</dbReference>
<feature type="compositionally biased region" description="Low complexity" evidence="1">
    <location>
        <begin position="1368"/>
        <end position="1377"/>
    </location>
</feature>
<evidence type="ECO:0000313" key="3">
    <source>
        <dbReference type="Proteomes" id="UP000591131"/>
    </source>
</evidence>
<gene>
    <name evidence="2" type="ORF">FOL47_010648</name>
</gene>
<feature type="region of interest" description="Disordered" evidence="1">
    <location>
        <begin position="1368"/>
        <end position="1393"/>
    </location>
</feature>
<name>A0A7J6L233_PERCH</name>
<sequence>MSESSALEASRPAPERLLDAESESGGLLRKYKRRPKRRDKPFMPAIVEETEEEMREILAVEESESHSAESITKRANPRLLRKRSARLNRFASGEGFGGIGADLDELQALFAHKAAAKASSDPSKAQWESLVTESTFIAALANELASPNTTERLVVAKFLHILGPCDAASAECFANTPKALELLVRFLKSGEDVQEYLPFAILSLAEDNKCREYFLKNTMNILAKLMESSDFGVVNQVCLATNVLAAYEDGATALVPEWGRLANLWHTALTKCGVDEEGNQSAIRLSATISFLFLNRTAQSMLVYKGALAFVLEALSEAQSHKTVDGTLLWLSGAVANLSSNPMNLKAMVDSRVADAVHSLAISTTVTPLEKCNSVPSFHVFWLRHSTRAQVRCHAAWTIAFLGANAGDRTYNNSSLSWVRDLLLLSDVDESADSQQVFSNSLSSFAFGMLTGLGPEYEHNDSRYLHQGFPQDCDIQREGFRYFMELVETEEFTTNLVEDVVALTWSDSERTRENALSLVASMYFDPHVEDIVVTMGGMETIARLAWTVSDESVKFLCSRCLLRFLMICDSIDNVQQHCIIRCLLILADDTSRDIRSTAIMGLWIVARSLALGNADIITSDFRAILVDTPSTSLKATLLDSARKENSLSKPKRLSSQVSPIECLVMLTRDAGPETQSWTVHRLEQLAAQRKLNHLSRLCVVRALSVLHLLAVDEVQEKAFHAYKSLLRTVVSEADLQVMPEHIRLLVDCTERWVAAISDINCSVIARQHIFGLIRYLVTQQPCLANPVCSSIGSLHAMTVILRCQSAQWGIDPLSTWHIFLAAVTSPGCLNSSELVQVHKAIIERIFDTASDMVRCTGQVLMTTEIPSHKPDDELITKLCSVGQLQGRLAAVKPVLDRTRSLPTVLSILHTRLHGLLDILQFNYNGGLVDATDQILRAVASVIAHHRESLDTNFIEKLLDILGNIMGAPRSNDLSEVIGVLQSLAETPRSRELLIGKGLINPHIVKAFLSGGSYRAIPRLFRLLKLCSKSEEAALQLLSFQEALIHDSMLVLDRAVEQESILGIIDFFLQFARHIEVANALRREPYARSVIRLLHRGSPAVCSCAIELLLLLADETSFQSTLVASNGSELSALDLVLRLATEGPRSVQSRAAWLVSSMTGENLEDAHYKLRVVEALMQLLGARNPAVLCHGLWGLRQIGVEYDEDVADKLVAINIIGILSDLIQRGARNNTHADWQKVRLETLQFVAHLAHNTQLKWSMATNSSILDWIVAALEDESPHHRLAASAAARSFAKDNPELARELCLLGICPKLLNLIETSRSCIAVKAMSELARAHNLVDELVQRSAVPGLLSTVAEQLAELAVEQDSLSVSTDSSSSVDNAEGSPDQEVSEESYSDDGLPLAAVTLVQRIAQVNQVTRDILLGCAMVNTIIIGVAKVAATDPSVMLEVLSAIRCLYRDDMSMISNESIEVLHTVMYSAPRHQTLKAEAEAMWGLVPERLRECFLASKQEELGRTSQDVPVADMGQWHPDDCDLITVGPTATM</sequence>